<sequence length="184" mass="19109">MPTLKHRAVSRLIRPCLCLISLCFLNGCAALAVSLAGAGAGAGLSHKMGSTASRTFSAPMGQVDGAILLAGRKLQLQVESVESTENVQTTHAKVADLDIVMELETLSPSLTRVSVTARKDFFRNDLATAQEIVTQVEQALHTLASGTPQTGGARVSPAGFPPTTADGASMRNPKSGAKLARNAI</sequence>
<keyword evidence="6" id="KW-1185">Reference proteome</keyword>
<organism evidence="4 5">
    <name type="scientific">Candidatus Dactylopiibacterium carminicum</name>
    <dbReference type="NCBI Taxonomy" id="857335"/>
    <lineage>
        <taxon>Bacteria</taxon>
        <taxon>Pseudomonadati</taxon>
        <taxon>Pseudomonadota</taxon>
        <taxon>Betaproteobacteria</taxon>
        <taxon>Rhodocyclales</taxon>
        <taxon>Rhodocyclaceae</taxon>
        <taxon>Candidatus Dactylopiibacterium</taxon>
    </lineage>
</organism>
<feature type="region of interest" description="Disordered" evidence="1">
    <location>
        <begin position="161"/>
        <end position="184"/>
    </location>
</feature>
<evidence type="ECO:0000256" key="1">
    <source>
        <dbReference type="SAM" id="MobiDB-lite"/>
    </source>
</evidence>
<feature type="chain" id="PRO_5012854591" evidence="2">
    <location>
        <begin position="33"/>
        <end position="184"/>
    </location>
</feature>
<dbReference type="OrthoDB" id="9932676at2"/>
<reference evidence="3 6" key="1">
    <citation type="submission" date="2016-08" db="EMBL/GenBank/DDBJ databases">
        <title>Candidatus Dactylopiibacterium carminicum genome sequence.</title>
        <authorList>
            <person name="Ramirez-Puebla S.T."/>
            <person name="Ormeno-Orrillo E."/>
            <person name="Vera-Ponce De Leon A."/>
            <person name="Luis L."/>
            <person name="Sanchez-Flores A."/>
            <person name="Monica R."/>
            <person name="Martinez-Romero E."/>
        </authorList>
    </citation>
    <scope>NUCLEOTIDE SEQUENCE [LARGE SCALE GENOMIC DNA]</scope>
    <source>
        <strain evidence="3">END1</strain>
    </source>
</reference>
<keyword evidence="2" id="KW-0732">Signal</keyword>
<gene>
    <name evidence="3" type="ORF">BGI27_10455</name>
    <name evidence="4" type="ORF">CGU29_09940</name>
</gene>
<evidence type="ECO:0000313" key="4">
    <source>
        <dbReference type="EMBL" id="PAS92859.1"/>
    </source>
</evidence>
<evidence type="ECO:0000313" key="6">
    <source>
        <dbReference type="Proteomes" id="UP000623509"/>
    </source>
</evidence>
<feature type="signal peptide" evidence="2">
    <location>
        <begin position="1"/>
        <end position="32"/>
    </location>
</feature>
<evidence type="ECO:0000256" key="2">
    <source>
        <dbReference type="SAM" id="SignalP"/>
    </source>
</evidence>
<dbReference type="RefSeq" id="WP_095524828.1">
    <property type="nucleotide sequence ID" value="NZ_MDUX01000032.1"/>
</dbReference>
<dbReference type="Proteomes" id="UP000623509">
    <property type="component" value="Unassembled WGS sequence"/>
</dbReference>
<evidence type="ECO:0000313" key="3">
    <source>
        <dbReference type="EMBL" id="KAF7598955.1"/>
    </source>
</evidence>
<dbReference type="Proteomes" id="UP000216107">
    <property type="component" value="Unassembled WGS sequence"/>
</dbReference>
<protein>
    <submittedName>
        <fullName evidence="3">DUF3568 domain-containing protein</fullName>
    </submittedName>
</protein>
<dbReference type="AlphaFoldDB" id="A0A272ERW5"/>
<dbReference type="EMBL" id="NMRN01000028">
    <property type="protein sequence ID" value="PAS92859.1"/>
    <property type="molecule type" value="Genomic_DNA"/>
</dbReference>
<name>A0A272ERW5_9RHOO</name>
<evidence type="ECO:0000313" key="5">
    <source>
        <dbReference type="Proteomes" id="UP000216107"/>
    </source>
</evidence>
<accession>A0A272ERW5</accession>
<reference evidence="4 5" key="2">
    <citation type="submission" date="2017-07" db="EMBL/GenBank/DDBJ databases">
        <title>Candidatus Dactylopiibacterium carminicum, a nitrogen-fixing symbiont of the cochineal insect Dactylopius coccus and Dactylopius opuntiae (Hemiptera: Coccoidea: Dactylopiidae).</title>
        <authorList>
            <person name="Vera A."/>
        </authorList>
    </citation>
    <scope>NUCLEOTIDE SEQUENCE [LARGE SCALE GENOMIC DNA]</scope>
    <source>
        <strain evidence="4 5">NFDCM</strain>
    </source>
</reference>
<dbReference type="Pfam" id="PF12092">
    <property type="entry name" value="DUF3568"/>
    <property type="match status" value="1"/>
</dbReference>
<proteinExistence type="predicted"/>
<comment type="caution">
    <text evidence="4">The sequence shown here is derived from an EMBL/GenBank/DDBJ whole genome shotgun (WGS) entry which is preliminary data.</text>
</comment>
<dbReference type="InterPro" id="IPR021952">
    <property type="entry name" value="Flpp3-like"/>
</dbReference>
<dbReference type="EMBL" id="MDUX01000032">
    <property type="protein sequence ID" value="KAF7598955.1"/>
    <property type="molecule type" value="Genomic_DNA"/>
</dbReference>